<dbReference type="AlphaFoldDB" id="A0A0A3YU12"/>
<keyword evidence="2" id="KW-0472">Membrane</keyword>
<feature type="compositionally biased region" description="Polar residues" evidence="1">
    <location>
        <begin position="64"/>
        <end position="74"/>
    </location>
</feature>
<feature type="region of interest" description="Disordered" evidence="1">
    <location>
        <begin position="59"/>
        <end position="78"/>
    </location>
</feature>
<evidence type="ECO:0000256" key="1">
    <source>
        <dbReference type="SAM" id="MobiDB-lite"/>
    </source>
</evidence>
<comment type="caution">
    <text evidence="3">The sequence shown here is derived from an EMBL/GenBank/DDBJ whole genome shotgun (WGS) entry which is preliminary data.</text>
</comment>
<sequence length="111" mass="11936">MPIPPIERQSDVAQMSPDRAQADALVFGNLEHRTTFALDDRLARLQIAQELSDLACEAGDSPLDQPTSIETSGVQPAANHPSAKRRAVAYFLFAVLIGVAAFCGWLSSRVG</sequence>
<evidence type="ECO:0000256" key="2">
    <source>
        <dbReference type="SAM" id="Phobius"/>
    </source>
</evidence>
<organism evidence="3 4">
    <name type="scientific">Bradyrhizobium japonicum</name>
    <dbReference type="NCBI Taxonomy" id="375"/>
    <lineage>
        <taxon>Bacteria</taxon>
        <taxon>Pseudomonadati</taxon>
        <taxon>Pseudomonadota</taxon>
        <taxon>Alphaproteobacteria</taxon>
        <taxon>Hyphomicrobiales</taxon>
        <taxon>Nitrobacteraceae</taxon>
        <taxon>Bradyrhizobium</taxon>
    </lineage>
</organism>
<dbReference type="EMBL" id="JRPN01000018">
    <property type="protein sequence ID" value="KGT77143.1"/>
    <property type="molecule type" value="Genomic_DNA"/>
</dbReference>
<dbReference type="Proteomes" id="UP000030377">
    <property type="component" value="Unassembled WGS sequence"/>
</dbReference>
<protein>
    <submittedName>
        <fullName evidence="3">Uncharacterized protein</fullName>
    </submittedName>
</protein>
<feature type="transmembrane region" description="Helical" evidence="2">
    <location>
        <begin position="87"/>
        <end position="107"/>
    </location>
</feature>
<accession>A0A0A3YU12</accession>
<proteinExistence type="predicted"/>
<evidence type="ECO:0000313" key="4">
    <source>
        <dbReference type="Proteomes" id="UP000030377"/>
    </source>
</evidence>
<keyword evidence="2" id="KW-1133">Transmembrane helix</keyword>
<name>A0A0A3YU12_BRAJP</name>
<gene>
    <name evidence="3" type="ORF">MA20_21240</name>
</gene>
<reference evidence="3 4" key="1">
    <citation type="submission" date="2014-09" db="EMBL/GenBank/DDBJ databases">
        <title>Draft genome of Bradyrhizobium japonicum Is-34.</title>
        <authorList>
            <person name="Tsurumaru H."/>
            <person name="Yamakawa T."/>
            <person name="Hashimoto S."/>
            <person name="Okizaki K."/>
            <person name="Kanesaki Y."/>
            <person name="Yoshikawa H."/>
            <person name="Yajima S."/>
        </authorList>
    </citation>
    <scope>NUCLEOTIDE SEQUENCE [LARGE SCALE GENOMIC DNA]</scope>
    <source>
        <strain evidence="3 4">Is-34</strain>
    </source>
</reference>
<evidence type="ECO:0000313" key="3">
    <source>
        <dbReference type="EMBL" id="KGT77143.1"/>
    </source>
</evidence>
<keyword evidence="2" id="KW-0812">Transmembrane</keyword>